<name>A0A978UI68_ZIZJJ</name>
<organism evidence="5 6">
    <name type="scientific">Ziziphus jujuba var. spinosa</name>
    <dbReference type="NCBI Taxonomy" id="714518"/>
    <lineage>
        <taxon>Eukaryota</taxon>
        <taxon>Viridiplantae</taxon>
        <taxon>Streptophyta</taxon>
        <taxon>Embryophyta</taxon>
        <taxon>Tracheophyta</taxon>
        <taxon>Spermatophyta</taxon>
        <taxon>Magnoliopsida</taxon>
        <taxon>eudicotyledons</taxon>
        <taxon>Gunneridae</taxon>
        <taxon>Pentapetalae</taxon>
        <taxon>rosids</taxon>
        <taxon>fabids</taxon>
        <taxon>Rosales</taxon>
        <taxon>Rhamnaceae</taxon>
        <taxon>Paliureae</taxon>
        <taxon>Ziziphus</taxon>
    </lineage>
</organism>
<feature type="chain" id="PRO_5038122892" description="Wall-associated receptor kinase galacturonan-binding domain-containing protein" evidence="3">
    <location>
        <begin position="23"/>
        <end position="364"/>
    </location>
</feature>
<protein>
    <recommendedName>
        <fullName evidence="4">Wall-associated receptor kinase galacturonan-binding domain-containing protein</fullName>
    </recommendedName>
</protein>
<evidence type="ECO:0000313" key="5">
    <source>
        <dbReference type="EMBL" id="KAH7514499.1"/>
    </source>
</evidence>
<evidence type="ECO:0000256" key="2">
    <source>
        <dbReference type="ARBA" id="ARBA00022729"/>
    </source>
</evidence>
<evidence type="ECO:0000313" key="6">
    <source>
        <dbReference type="Proteomes" id="UP000813462"/>
    </source>
</evidence>
<dbReference type="InterPro" id="IPR025287">
    <property type="entry name" value="WAK_GUB"/>
</dbReference>
<evidence type="ECO:0000259" key="4">
    <source>
        <dbReference type="Pfam" id="PF13947"/>
    </source>
</evidence>
<feature type="signal peptide" evidence="3">
    <location>
        <begin position="1"/>
        <end position="22"/>
    </location>
</feature>
<feature type="domain" description="Wall-associated receptor kinase galacturonan-binding" evidence="4">
    <location>
        <begin position="25"/>
        <end position="81"/>
    </location>
</feature>
<comment type="caution">
    <text evidence="5">The sequence shown here is derived from an EMBL/GenBank/DDBJ whole genome shotgun (WGS) entry which is preliminary data.</text>
</comment>
<comment type="subcellular location">
    <subcellularLocation>
        <location evidence="1">Membrane</location>
        <topology evidence="1">Single-pass membrane protein</topology>
    </subcellularLocation>
</comment>
<sequence length="364" mass="40430">MEMNKIPIHLLILMCLTGLASAKRCPDCGLTRVPYPLSTGPDCGDPQYKVRCNAGTLWFDTLNGSSYVITSINQLNQRFVIRPPGLADNKTCMAADFGSQGIILDDNLPFNITSSNTVVGMNCSSHVLQLSVNCTSSSPCHDYIKQNVVANRACGSLPFCCFFKTGGSINAYRIRVRKERCSAYESFVNLDASLPVNKWPEPGVEIEWALPEEPICKSSVDCRDLVNSVCLPYNGNRRCLCKTGYQWDPINGICQYLKCQNGRVCKKRKNKAPLIGDFNRDEEDVNLVVYMKRVLREERLMDAVDPVIKDGASNIELETMKALGSLAAACLDERRHNRPSMKQVADEIEYIISILSTGTEISTT</sequence>
<keyword evidence="2 3" id="KW-0732">Signal</keyword>
<dbReference type="GO" id="GO:0030247">
    <property type="term" value="F:polysaccharide binding"/>
    <property type="evidence" value="ECO:0007669"/>
    <property type="project" value="InterPro"/>
</dbReference>
<dbReference type="Pfam" id="PF13947">
    <property type="entry name" value="GUB_WAK_bind"/>
    <property type="match status" value="1"/>
</dbReference>
<dbReference type="PANTHER" id="PTHR33355:SF15">
    <property type="entry name" value="WALL-ASSOCIATED RECEPTOR KINASE GALACTURONAN-BINDING DOMAIN-CONTAINING PROTEIN"/>
    <property type="match status" value="1"/>
</dbReference>
<gene>
    <name evidence="5" type="ORF">FEM48_Zijuj11G0095900</name>
</gene>
<dbReference type="EMBL" id="JAEACU010000011">
    <property type="protein sequence ID" value="KAH7514499.1"/>
    <property type="molecule type" value="Genomic_DNA"/>
</dbReference>
<dbReference type="GO" id="GO:0016020">
    <property type="term" value="C:membrane"/>
    <property type="evidence" value="ECO:0007669"/>
    <property type="project" value="UniProtKB-SubCell"/>
</dbReference>
<dbReference type="PANTHER" id="PTHR33355">
    <property type="entry name" value="WALL-ASSOCIATED RECEPTOR KINASE CARBOXY-TERMINAL PROTEIN-RELATED"/>
    <property type="match status" value="1"/>
</dbReference>
<evidence type="ECO:0000256" key="3">
    <source>
        <dbReference type="SAM" id="SignalP"/>
    </source>
</evidence>
<accession>A0A978UI68</accession>
<reference evidence="5" key="1">
    <citation type="journal article" date="2021" name="Front. Plant Sci.">
        <title>Chromosome-Scale Genome Assembly for Chinese Sour Jujube and Insights Into Its Genome Evolution and Domestication Signature.</title>
        <authorList>
            <person name="Shen L.-Y."/>
            <person name="Luo H."/>
            <person name="Wang X.-L."/>
            <person name="Wang X.-M."/>
            <person name="Qiu X.-J."/>
            <person name="Liu H."/>
            <person name="Zhou S.-S."/>
            <person name="Jia K.-H."/>
            <person name="Nie S."/>
            <person name="Bao Y.-T."/>
            <person name="Zhang R.-G."/>
            <person name="Yun Q.-Z."/>
            <person name="Chai Y.-H."/>
            <person name="Lu J.-Y."/>
            <person name="Li Y."/>
            <person name="Zhao S.-W."/>
            <person name="Mao J.-F."/>
            <person name="Jia S.-G."/>
            <person name="Mao Y.-M."/>
        </authorList>
    </citation>
    <scope>NUCLEOTIDE SEQUENCE</scope>
    <source>
        <strain evidence="5">AT0</strain>
        <tissue evidence="5">Leaf</tissue>
    </source>
</reference>
<proteinExistence type="predicted"/>
<dbReference type="Proteomes" id="UP000813462">
    <property type="component" value="Unassembled WGS sequence"/>
</dbReference>
<dbReference type="Gene3D" id="1.10.510.10">
    <property type="entry name" value="Transferase(Phosphotransferase) domain 1"/>
    <property type="match status" value="1"/>
</dbReference>
<dbReference type="AlphaFoldDB" id="A0A978UI68"/>
<evidence type="ECO:0000256" key="1">
    <source>
        <dbReference type="ARBA" id="ARBA00004167"/>
    </source>
</evidence>